<comment type="caution">
    <text evidence="3">The sequence shown here is derived from an EMBL/GenBank/DDBJ whole genome shotgun (WGS) entry which is preliminary data.</text>
</comment>
<dbReference type="InterPro" id="IPR011250">
    <property type="entry name" value="OMP/PagP_B-barrel"/>
</dbReference>
<dbReference type="SUPFAM" id="SSF56925">
    <property type="entry name" value="OMPA-like"/>
    <property type="match status" value="1"/>
</dbReference>
<feature type="transmembrane region" description="Helical" evidence="2">
    <location>
        <begin position="60"/>
        <end position="81"/>
    </location>
</feature>
<name>A0A6N6MBW0_9FLAO</name>
<accession>A0A6N6MBW0</accession>
<proteinExistence type="predicted"/>
<keyword evidence="2" id="KW-0812">Transmembrane</keyword>
<keyword evidence="2" id="KW-1133">Transmembrane helix</keyword>
<keyword evidence="2" id="KW-0472">Membrane</keyword>
<evidence type="ECO:0000256" key="1">
    <source>
        <dbReference type="SAM" id="MobiDB-lite"/>
    </source>
</evidence>
<dbReference type="OrthoDB" id="1113942at2"/>
<evidence type="ECO:0008006" key="5">
    <source>
        <dbReference type="Google" id="ProtNLM"/>
    </source>
</evidence>
<dbReference type="AlphaFoldDB" id="A0A6N6MBW0"/>
<dbReference type="EMBL" id="WACR01000001">
    <property type="protein sequence ID" value="KAB1066013.1"/>
    <property type="molecule type" value="Genomic_DNA"/>
</dbReference>
<feature type="compositionally biased region" description="Polar residues" evidence="1">
    <location>
        <begin position="133"/>
        <end position="150"/>
    </location>
</feature>
<evidence type="ECO:0000313" key="4">
    <source>
        <dbReference type="Proteomes" id="UP000435357"/>
    </source>
</evidence>
<sequence>MSCTNAQLRKTVKVQDREFDDIFRKAARDVREEPSKGVWGAIERDLDSSKPYRILNYVSALRWVASIALLVAFATAMVFNYDDVADDLLENNAKKVVSEKSSGSEQAKEFLSQSQEANQPAIQNNKTEFDKSGISQIRNDQSPTNSQLASNIAERSDEKLAESGPDREMTKVKSKESNNNSVKQPKTVDYAELEKIELLAAEIKSDNFNTNELSSKSNHYTFDELPDVDRKLKMRVGVFAGMSLQNPEVIDFAEFNYYNFSNDVADYRSIDKFESTKSITSAFDFGAQAVLDLGNHFSVVSGVEYSKFSGNQRYYFDVEEQVSITVKRMMPLPAGPPTPDGQFQNHFVEQEQIISNRVRDTLFLNYQMRSVNVPLEVRYRVKKNRFEVYGSVGAAVDIYQSRDIQYNSSQINIEEKESRASRNYLTNMSLNAGVGIGYSITKSIMLYSEPRFSHFTNLNEDSPFEDNTQRYSVRAGLIFNL</sequence>
<reference evidence="3 4" key="1">
    <citation type="submission" date="2019-09" db="EMBL/GenBank/DDBJ databases">
        <title>Genomes of Cryomorphaceae.</title>
        <authorList>
            <person name="Bowman J.P."/>
        </authorList>
    </citation>
    <scope>NUCLEOTIDE SEQUENCE [LARGE SCALE GENOMIC DNA]</scope>
    <source>
        <strain evidence="3 4">KCTC 52047</strain>
    </source>
</reference>
<dbReference type="Proteomes" id="UP000435357">
    <property type="component" value="Unassembled WGS sequence"/>
</dbReference>
<protein>
    <recommendedName>
        <fullName evidence="5">PorT family protein</fullName>
    </recommendedName>
</protein>
<feature type="region of interest" description="Disordered" evidence="1">
    <location>
        <begin position="99"/>
        <end position="185"/>
    </location>
</feature>
<keyword evidence="4" id="KW-1185">Reference proteome</keyword>
<gene>
    <name evidence="3" type="ORF">F3059_00650</name>
</gene>
<dbReference type="RefSeq" id="WP_151166001.1">
    <property type="nucleotide sequence ID" value="NZ_WACR01000001.1"/>
</dbReference>
<feature type="compositionally biased region" description="Polar residues" evidence="1">
    <location>
        <begin position="111"/>
        <end position="126"/>
    </location>
</feature>
<organism evidence="3 4">
    <name type="scientific">Salibacter halophilus</name>
    <dbReference type="NCBI Taxonomy" id="1803916"/>
    <lineage>
        <taxon>Bacteria</taxon>
        <taxon>Pseudomonadati</taxon>
        <taxon>Bacteroidota</taxon>
        <taxon>Flavobacteriia</taxon>
        <taxon>Flavobacteriales</taxon>
        <taxon>Salibacteraceae</taxon>
        <taxon>Salibacter</taxon>
    </lineage>
</organism>
<evidence type="ECO:0000256" key="2">
    <source>
        <dbReference type="SAM" id="Phobius"/>
    </source>
</evidence>
<evidence type="ECO:0000313" key="3">
    <source>
        <dbReference type="EMBL" id="KAB1066013.1"/>
    </source>
</evidence>
<feature type="compositionally biased region" description="Basic and acidic residues" evidence="1">
    <location>
        <begin position="154"/>
        <end position="176"/>
    </location>
</feature>